<evidence type="ECO:0000313" key="2">
    <source>
        <dbReference type="Proteomes" id="UP000260351"/>
    </source>
</evidence>
<organism evidence="1 2">
    <name type="scientific">Wenzhouxiangella sediminis</name>
    <dbReference type="NCBI Taxonomy" id="1792836"/>
    <lineage>
        <taxon>Bacteria</taxon>
        <taxon>Pseudomonadati</taxon>
        <taxon>Pseudomonadota</taxon>
        <taxon>Gammaproteobacteria</taxon>
        <taxon>Chromatiales</taxon>
        <taxon>Wenzhouxiangellaceae</taxon>
        <taxon>Wenzhouxiangella</taxon>
    </lineage>
</organism>
<dbReference type="Pfam" id="PF04365">
    <property type="entry name" value="BrnT_toxin"/>
    <property type="match status" value="1"/>
</dbReference>
<dbReference type="InterPro" id="IPR007460">
    <property type="entry name" value="BrnT_toxin"/>
</dbReference>
<proteinExistence type="predicted"/>
<dbReference type="EMBL" id="QUZK01000028">
    <property type="protein sequence ID" value="RFF30894.1"/>
    <property type="molecule type" value="Genomic_DNA"/>
</dbReference>
<reference evidence="1 2" key="1">
    <citation type="submission" date="2018-08" db="EMBL/GenBank/DDBJ databases">
        <title>Wenzhouxiangella salilacus sp. nov., a novel bacterium isolated from a saline lake in Xinjiang Province, China.</title>
        <authorList>
            <person name="Han S."/>
        </authorList>
    </citation>
    <scope>NUCLEOTIDE SEQUENCE [LARGE SCALE GENOMIC DNA]</scope>
    <source>
        <strain evidence="1 2">XDB06</strain>
    </source>
</reference>
<keyword evidence="2" id="KW-1185">Reference proteome</keyword>
<dbReference type="RefSeq" id="WP_116650291.1">
    <property type="nucleotide sequence ID" value="NZ_QUZK01000028.1"/>
</dbReference>
<evidence type="ECO:0000313" key="1">
    <source>
        <dbReference type="EMBL" id="RFF30894.1"/>
    </source>
</evidence>
<sequence length="110" mass="12710">MMDWSRVKGFDWDAGNARKNADKHGVSQSEAEQVFFCQPLLIASDARHSEQEPRWHALGKTLDQRFLHVTFTLREQGALIRVISARPMHRKERQHYAKAQQAPTRIQDGS</sequence>
<gene>
    <name evidence="1" type="ORF">DZC52_06340</name>
</gene>
<accession>A0A3E1K9Q9</accession>
<name>A0A3E1K9Q9_9GAMM</name>
<dbReference type="InterPro" id="IPR038573">
    <property type="entry name" value="BrnT_sf"/>
</dbReference>
<dbReference type="Proteomes" id="UP000260351">
    <property type="component" value="Unassembled WGS sequence"/>
</dbReference>
<comment type="caution">
    <text evidence="1">The sequence shown here is derived from an EMBL/GenBank/DDBJ whole genome shotgun (WGS) entry which is preliminary data.</text>
</comment>
<dbReference type="OrthoDB" id="9798158at2"/>
<protein>
    <submittedName>
        <fullName evidence="1">BrnT family toxin</fullName>
    </submittedName>
</protein>
<dbReference type="AlphaFoldDB" id="A0A3E1K9Q9"/>
<dbReference type="Gene3D" id="3.10.450.530">
    <property type="entry name" value="Ribonuclease toxin, BrnT, of type II toxin-antitoxin system"/>
    <property type="match status" value="1"/>
</dbReference>